<dbReference type="Pfam" id="PF18297">
    <property type="entry name" value="NFACT-R_2"/>
    <property type="match status" value="1"/>
</dbReference>
<gene>
    <name evidence="5" type="ORF">WCY31_00515</name>
</gene>
<dbReference type="Pfam" id="PF02568">
    <property type="entry name" value="ThiI"/>
    <property type="match status" value="1"/>
</dbReference>
<dbReference type="InterPro" id="IPR059101">
    <property type="entry name" value="NFACT-R_2"/>
</dbReference>
<keyword evidence="6" id="KW-1185">Reference proteome</keyword>
<dbReference type="SUPFAM" id="SSF52402">
    <property type="entry name" value="Adenine nucleotide alpha hydrolases-like"/>
    <property type="match status" value="1"/>
</dbReference>
<dbReference type="Gene3D" id="3.40.50.620">
    <property type="entry name" value="HUPs"/>
    <property type="match status" value="1"/>
</dbReference>
<name>A0ABZ3HA59_9BACT</name>
<dbReference type="PANTHER" id="PTHR11933:SF6">
    <property type="entry name" value="THIL AANH DOMAIN-CONTAINING PROTEIN"/>
    <property type="match status" value="1"/>
</dbReference>
<evidence type="ECO:0000259" key="4">
    <source>
        <dbReference type="Pfam" id="PF18297"/>
    </source>
</evidence>
<feature type="domain" description="Thil AANH" evidence="3">
    <location>
        <begin position="3"/>
        <end position="146"/>
    </location>
</feature>
<sequence length="329" mass="36545">MSKRKAIALFSGGLDSTLAMKLIIDQGIDVIACNINTGFGATKDRRAHMQNMCDQVGAELRIIDIQSEYLQTVLFDPKHGYGKHFNPCIDCHAKMFEVAKRIMEAEGASFLISGEVLGQRPMSQNKDALIKVLNEANVDGLLLRPMSAKRLAPTIAEEEGWVDRDKLEGILGRSRERQMELAEQFGLEDFESPGGGCLLTDANFAIKIRDYIKFDEQFDVPDIPVLKWGRHFRLPEGAKMVIGRDQEENVKLQEIDNAKFIHIETVGIPGPHVLLSKNASESDRAFAARSILTYCKTSPEESYTLDVNGETVTTTPLAARAEAAKYSIL</sequence>
<evidence type="ECO:0000259" key="3">
    <source>
        <dbReference type="Pfam" id="PF02568"/>
    </source>
</evidence>
<dbReference type="InterPro" id="IPR020536">
    <property type="entry name" value="ThiI_AANH"/>
</dbReference>
<reference evidence="5 6" key="1">
    <citation type="submission" date="2024-03" db="EMBL/GenBank/DDBJ databases">
        <title>Sulfurimonas sp. HSL3-1.</title>
        <authorList>
            <person name="Wang S."/>
        </authorList>
    </citation>
    <scope>NUCLEOTIDE SEQUENCE [LARGE SCALE GENOMIC DNA]</scope>
    <source>
        <strain evidence="5 6">HSL3-1</strain>
    </source>
</reference>
<organism evidence="5 6">
    <name type="scientific">Sulfurimonas diazotrophicus</name>
    <dbReference type="NCBI Taxonomy" id="3131939"/>
    <lineage>
        <taxon>Bacteria</taxon>
        <taxon>Pseudomonadati</taxon>
        <taxon>Campylobacterota</taxon>
        <taxon>Epsilonproteobacteria</taxon>
        <taxon>Campylobacterales</taxon>
        <taxon>Sulfurimonadaceae</taxon>
        <taxon>Sulfurimonas</taxon>
    </lineage>
</organism>
<feature type="domain" description="NFACT protein RNA binding" evidence="4">
    <location>
        <begin position="229"/>
        <end position="312"/>
    </location>
</feature>
<dbReference type="Proteomes" id="UP001447842">
    <property type="component" value="Chromosome"/>
</dbReference>
<evidence type="ECO:0000313" key="6">
    <source>
        <dbReference type="Proteomes" id="UP001447842"/>
    </source>
</evidence>
<keyword evidence="2" id="KW-0067">ATP-binding</keyword>
<evidence type="ECO:0000256" key="1">
    <source>
        <dbReference type="ARBA" id="ARBA00022741"/>
    </source>
</evidence>
<accession>A0ABZ3HA59</accession>
<protein>
    <submittedName>
        <fullName evidence="5">Argininosuccinate synthase domain-containing protein</fullName>
    </submittedName>
</protein>
<dbReference type="RefSeq" id="WP_345972768.1">
    <property type="nucleotide sequence ID" value="NZ_CP147920.1"/>
</dbReference>
<evidence type="ECO:0000313" key="5">
    <source>
        <dbReference type="EMBL" id="XAU15199.1"/>
    </source>
</evidence>
<evidence type="ECO:0000256" key="2">
    <source>
        <dbReference type="ARBA" id="ARBA00022840"/>
    </source>
</evidence>
<dbReference type="InterPro" id="IPR014729">
    <property type="entry name" value="Rossmann-like_a/b/a_fold"/>
</dbReference>
<dbReference type="PANTHER" id="PTHR11933">
    <property type="entry name" value="TRNA 5-METHYLAMINOMETHYL-2-THIOURIDYLATE -METHYLTRANSFERASE"/>
    <property type="match status" value="1"/>
</dbReference>
<proteinExistence type="predicted"/>
<keyword evidence="1" id="KW-0547">Nucleotide-binding</keyword>
<dbReference type="EMBL" id="CP147920">
    <property type="protein sequence ID" value="XAU15199.1"/>
    <property type="molecule type" value="Genomic_DNA"/>
</dbReference>